<feature type="signal peptide" evidence="2">
    <location>
        <begin position="1"/>
        <end position="19"/>
    </location>
</feature>
<dbReference type="OrthoDB" id="10055297at2759"/>
<reference evidence="3" key="1">
    <citation type="submission" date="2021-02" db="EMBL/GenBank/DDBJ databases">
        <authorList>
            <person name="Nowell W R."/>
        </authorList>
    </citation>
    <scope>NUCLEOTIDE SEQUENCE</scope>
</reference>
<accession>A0A814YR18</accession>
<proteinExistence type="predicted"/>
<evidence type="ECO:0000313" key="3">
    <source>
        <dbReference type="EMBL" id="CAF1232862.1"/>
    </source>
</evidence>
<dbReference type="Proteomes" id="UP000663882">
    <property type="component" value="Unassembled WGS sequence"/>
</dbReference>
<evidence type="ECO:0000313" key="4">
    <source>
        <dbReference type="Proteomes" id="UP000663882"/>
    </source>
</evidence>
<feature type="region of interest" description="Disordered" evidence="1">
    <location>
        <begin position="45"/>
        <end position="70"/>
    </location>
</feature>
<feature type="compositionally biased region" description="Basic and acidic residues" evidence="1">
    <location>
        <begin position="46"/>
        <end position="70"/>
    </location>
</feature>
<protein>
    <submittedName>
        <fullName evidence="3">Uncharacterized protein</fullName>
    </submittedName>
</protein>
<comment type="caution">
    <text evidence="3">The sequence shown here is derived from an EMBL/GenBank/DDBJ whole genome shotgun (WGS) entry which is preliminary data.</text>
</comment>
<dbReference type="AlphaFoldDB" id="A0A814YR18"/>
<gene>
    <name evidence="3" type="ORF">RFH988_LOCUS26261</name>
</gene>
<sequence>MINIKACLFFLLWVSLTASLDKDYEQRVAELRNLLELSEDDLQELGQDRRHNQDEIQKSRNAIDSDRQPFLRNMKDEIDEDENQDDLGLRTTSNSQHNNAGIVVTLQNRAAMNTRLRVLYTDPACQPYLAETNTLVTHETGSVVIPSNSQNIKVTVQKDMIASNWRDIKTVPMNGTRLCLRVVGVTVYAKLRPCI</sequence>
<evidence type="ECO:0000256" key="1">
    <source>
        <dbReference type="SAM" id="MobiDB-lite"/>
    </source>
</evidence>
<organism evidence="3 4">
    <name type="scientific">Rotaria sordida</name>
    <dbReference type="NCBI Taxonomy" id="392033"/>
    <lineage>
        <taxon>Eukaryota</taxon>
        <taxon>Metazoa</taxon>
        <taxon>Spiralia</taxon>
        <taxon>Gnathifera</taxon>
        <taxon>Rotifera</taxon>
        <taxon>Eurotatoria</taxon>
        <taxon>Bdelloidea</taxon>
        <taxon>Philodinida</taxon>
        <taxon>Philodinidae</taxon>
        <taxon>Rotaria</taxon>
    </lineage>
</organism>
<feature type="chain" id="PRO_5032422160" evidence="2">
    <location>
        <begin position="20"/>
        <end position="195"/>
    </location>
</feature>
<evidence type="ECO:0000256" key="2">
    <source>
        <dbReference type="SAM" id="SignalP"/>
    </source>
</evidence>
<keyword evidence="2" id="KW-0732">Signal</keyword>
<name>A0A814YR18_9BILA</name>
<dbReference type="EMBL" id="CAJNOO010002070">
    <property type="protein sequence ID" value="CAF1232862.1"/>
    <property type="molecule type" value="Genomic_DNA"/>
</dbReference>